<keyword evidence="2" id="KW-0805">Transcription regulation</keyword>
<dbReference type="InterPro" id="IPR000847">
    <property type="entry name" value="LysR_HTH_N"/>
</dbReference>
<protein>
    <recommendedName>
        <fullName evidence="5">HTH lysR-type domain-containing protein</fullName>
    </recommendedName>
</protein>
<evidence type="ECO:0000256" key="3">
    <source>
        <dbReference type="ARBA" id="ARBA00023125"/>
    </source>
</evidence>
<dbReference type="GO" id="GO:0032993">
    <property type="term" value="C:protein-DNA complex"/>
    <property type="evidence" value="ECO:0007669"/>
    <property type="project" value="TreeGrafter"/>
</dbReference>
<dbReference type="GO" id="GO:0003677">
    <property type="term" value="F:DNA binding"/>
    <property type="evidence" value="ECO:0007669"/>
    <property type="project" value="UniProtKB-KW"/>
</dbReference>
<feature type="domain" description="HTH lysR-type" evidence="5">
    <location>
        <begin position="1"/>
        <end position="58"/>
    </location>
</feature>
<keyword evidence="4" id="KW-0804">Transcription</keyword>
<dbReference type="PATRIC" id="fig|1410657.5.peg.1721"/>
<comment type="caution">
    <text evidence="6">The sequence shown here is derived from an EMBL/GenBank/DDBJ whole genome shotgun (WGS) entry which is preliminary data.</text>
</comment>
<evidence type="ECO:0000256" key="1">
    <source>
        <dbReference type="ARBA" id="ARBA00009437"/>
    </source>
</evidence>
<dbReference type="RefSeq" id="WP_031588546.1">
    <property type="nucleotide sequence ID" value="NZ_JNKN01000001.1"/>
</dbReference>
<dbReference type="PROSITE" id="PS50931">
    <property type="entry name" value="HTH_LYSR"/>
    <property type="match status" value="1"/>
</dbReference>
<dbReference type="Proteomes" id="UP000051841">
    <property type="component" value="Unassembled WGS sequence"/>
</dbReference>
<organism evidence="6 7">
    <name type="scientific">Kandleria vitulina DSM 20405</name>
    <dbReference type="NCBI Taxonomy" id="1410657"/>
    <lineage>
        <taxon>Bacteria</taxon>
        <taxon>Bacillati</taxon>
        <taxon>Bacillota</taxon>
        <taxon>Erysipelotrichia</taxon>
        <taxon>Erysipelotrichales</taxon>
        <taxon>Coprobacillaceae</taxon>
        <taxon>Kandleria</taxon>
    </lineage>
</organism>
<keyword evidence="7" id="KW-1185">Reference proteome</keyword>
<evidence type="ECO:0000256" key="2">
    <source>
        <dbReference type="ARBA" id="ARBA00023015"/>
    </source>
</evidence>
<name>A0A0R2HN02_9FIRM</name>
<gene>
    <name evidence="6" type="ORF">IV49_GL001669</name>
</gene>
<keyword evidence="3" id="KW-0238">DNA-binding</keyword>
<dbReference type="SUPFAM" id="SSF46785">
    <property type="entry name" value="Winged helix' DNA-binding domain"/>
    <property type="match status" value="1"/>
</dbReference>
<dbReference type="GO" id="GO:0003700">
    <property type="term" value="F:DNA-binding transcription factor activity"/>
    <property type="evidence" value="ECO:0007669"/>
    <property type="project" value="InterPro"/>
</dbReference>
<dbReference type="Gene3D" id="1.10.10.10">
    <property type="entry name" value="Winged helix-like DNA-binding domain superfamily/Winged helix DNA-binding domain"/>
    <property type="match status" value="1"/>
</dbReference>
<dbReference type="AlphaFoldDB" id="A0A0R2HN02"/>
<sequence>MNIDHLRYILEVEKQGSISKAAKVLYLNQPYLSKVIQEVENDLGLKIFKRSHHGMEVTNRGQEVIAKIENIIKDFNELSHLSCLEETLSFHVAVPSSSVFVEVLKELISQNKESSYHIHYEEEGPKNIIEKVSNGDVDFGILRCFDFSEVYYENQLLYRNIKSSLLSTSKLKLLISSHSPHAKKQTLSIGELKNDVHIIHGTSMPGHTMSFVQSLLEKEGVDRSIMVSERETMYSLLSSMDDAFMWSTHLPKSVLDRYDLCLKECNDYEIVIKDFLIYRKGYVFSNEALKYIERLKGALNNEY</sequence>
<dbReference type="PANTHER" id="PTHR30346:SF0">
    <property type="entry name" value="HCA OPERON TRANSCRIPTIONAL ACTIVATOR HCAR"/>
    <property type="match status" value="1"/>
</dbReference>
<evidence type="ECO:0000259" key="5">
    <source>
        <dbReference type="PROSITE" id="PS50931"/>
    </source>
</evidence>
<evidence type="ECO:0000256" key="4">
    <source>
        <dbReference type="ARBA" id="ARBA00023163"/>
    </source>
</evidence>
<evidence type="ECO:0000313" key="6">
    <source>
        <dbReference type="EMBL" id="KRN50852.1"/>
    </source>
</evidence>
<dbReference type="SUPFAM" id="SSF53850">
    <property type="entry name" value="Periplasmic binding protein-like II"/>
    <property type="match status" value="1"/>
</dbReference>
<reference evidence="6 7" key="1">
    <citation type="journal article" date="2015" name="Genome Announc.">
        <title>Expanding the biotechnology potential of lactobacilli through comparative genomics of 213 strains and associated genera.</title>
        <authorList>
            <person name="Sun Z."/>
            <person name="Harris H.M."/>
            <person name="McCann A."/>
            <person name="Guo C."/>
            <person name="Argimon S."/>
            <person name="Zhang W."/>
            <person name="Yang X."/>
            <person name="Jeffery I.B."/>
            <person name="Cooney J.C."/>
            <person name="Kagawa T.F."/>
            <person name="Liu W."/>
            <person name="Song Y."/>
            <person name="Salvetti E."/>
            <person name="Wrobel A."/>
            <person name="Rasinkangas P."/>
            <person name="Parkhill J."/>
            <person name="Rea M.C."/>
            <person name="O'Sullivan O."/>
            <person name="Ritari J."/>
            <person name="Douillard F.P."/>
            <person name="Paul Ross R."/>
            <person name="Yang R."/>
            <person name="Briner A.E."/>
            <person name="Felis G.E."/>
            <person name="de Vos W.M."/>
            <person name="Barrangou R."/>
            <person name="Klaenhammer T.R."/>
            <person name="Caufield P.W."/>
            <person name="Cui Y."/>
            <person name="Zhang H."/>
            <person name="O'Toole P.W."/>
        </authorList>
    </citation>
    <scope>NUCLEOTIDE SEQUENCE [LARGE SCALE GENOMIC DNA]</scope>
    <source>
        <strain evidence="6 7">DSM 20405</strain>
    </source>
</reference>
<dbReference type="InterPro" id="IPR036390">
    <property type="entry name" value="WH_DNA-bd_sf"/>
</dbReference>
<comment type="similarity">
    <text evidence="1">Belongs to the LysR transcriptional regulatory family.</text>
</comment>
<proteinExistence type="inferred from homology"/>
<dbReference type="PANTHER" id="PTHR30346">
    <property type="entry name" value="TRANSCRIPTIONAL DUAL REGULATOR HCAR-RELATED"/>
    <property type="match status" value="1"/>
</dbReference>
<dbReference type="PRINTS" id="PR00039">
    <property type="entry name" value="HTHLYSR"/>
</dbReference>
<dbReference type="EMBL" id="JQBL01000005">
    <property type="protein sequence ID" value="KRN50852.1"/>
    <property type="molecule type" value="Genomic_DNA"/>
</dbReference>
<evidence type="ECO:0000313" key="7">
    <source>
        <dbReference type="Proteomes" id="UP000051841"/>
    </source>
</evidence>
<dbReference type="Gene3D" id="3.40.190.290">
    <property type="match status" value="1"/>
</dbReference>
<dbReference type="Pfam" id="PF00126">
    <property type="entry name" value="HTH_1"/>
    <property type="match status" value="1"/>
</dbReference>
<dbReference type="InterPro" id="IPR036388">
    <property type="entry name" value="WH-like_DNA-bd_sf"/>
</dbReference>
<accession>A0A0R2HN02</accession>